<evidence type="ECO:0000313" key="4">
    <source>
        <dbReference type="EMBL" id="GAA4783138.1"/>
    </source>
</evidence>
<gene>
    <name evidence="4" type="ORF">GCM10023200_15720</name>
</gene>
<dbReference type="PANTHER" id="PTHR46268">
    <property type="entry name" value="STRESS RESPONSE PROTEIN NHAX"/>
    <property type="match status" value="1"/>
</dbReference>
<dbReference type="Pfam" id="PF00582">
    <property type="entry name" value="Usp"/>
    <property type="match status" value="2"/>
</dbReference>
<feature type="region of interest" description="Disordered" evidence="2">
    <location>
        <begin position="294"/>
        <end position="313"/>
    </location>
</feature>
<evidence type="ECO:0000313" key="5">
    <source>
        <dbReference type="Proteomes" id="UP001500928"/>
    </source>
</evidence>
<dbReference type="Gene3D" id="3.40.50.620">
    <property type="entry name" value="HUPs"/>
    <property type="match status" value="2"/>
</dbReference>
<name>A0ABP9AMF2_9PSEU</name>
<accession>A0ABP9AMF2</accession>
<feature type="domain" description="UspA" evidence="3">
    <location>
        <begin position="161"/>
        <end position="294"/>
    </location>
</feature>
<dbReference type="Proteomes" id="UP001500928">
    <property type="component" value="Unassembled WGS sequence"/>
</dbReference>
<sequence>MSDDDGRPTGPGRPVVVGVDGSEPAERAVRWAARTAVGQGRPLHLVLAYGGVDPSLVADAHIWRAYQQRLLDRARTDAERAVAVAHGVQPDLEVTEELVDGPAAPALLDRAGDGLLVVGARGEANLGEPFAGSVATTVAAHAAGPVVVVRGDEPTTPEAPVVVAVDGSPASTAAIDFAVAAADVADCPLVAVHTWWDLLVPPEMEPLLDWGAISGDEHRVLAEQLAGRCAAHPDLEVSTVVRRAHPSRVLLEQARGARLLVVGTRGRGPVSGLLLGSVSRRMVHQAPCPVAVVPPPGGAKHPLTIRQPAGHSA</sequence>
<dbReference type="RefSeq" id="WP_345412691.1">
    <property type="nucleotide sequence ID" value="NZ_BAABHO010000009.1"/>
</dbReference>
<proteinExistence type="inferred from homology"/>
<comment type="caution">
    <text evidence="4">The sequence shown here is derived from an EMBL/GenBank/DDBJ whole genome shotgun (WGS) entry which is preliminary data.</text>
</comment>
<reference evidence="5" key="1">
    <citation type="journal article" date="2019" name="Int. J. Syst. Evol. Microbiol.">
        <title>The Global Catalogue of Microorganisms (GCM) 10K type strain sequencing project: providing services to taxonomists for standard genome sequencing and annotation.</title>
        <authorList>
            <consortium name="The Broad Institute Genomics Platform"/>
            <consortium name="The Broad Institute Genome Sequencing Center for Infectious Disease"/>
            <person name="Wu L."/>
            <person name="Ma J."/>
        </authorList>
    </citation>
    <scope>NUCLEOTIDE SEQUENCE [LARGE SCALE GENOMIC DNA]</scope>
    <source>
        <strain evidence="5">JCM 17979</strain>
    </source>
</reference>
<evidence type="ECO:0000256" key="2">
    <source>
        <dbReference type="SAM" id="MobiDB-lite"/>
    </source>
</evidence>
<feature type="domain" description="UspA" evidence="3">
    <location>
        <begin position="13"/>
        <end position="150"/>
    </location>
</feature>
<dbReference type="InterPro" id="IPR006016">
    <property type="entry name" value="UspA"/>
</dbReference>
<dbReference type="InterPro" id="IPR014729">
    <property type="entry name" value="Rossmann-like_a/b/a_fold"/>
</dbReference>
<dbReference type="InterPro" id="IPR006015">
    <property type="entry name" value="Universal_stress_UspA"/>
</dbReference>
<evidence type="ECO:0000256" key="1">
    <source>
        <dbReference type="ARBA" id="ARBA00008791"/>
    </source>
</evidence>
<dbReference type="EMBL" id="BAABHO010000009">
    <property type="protein sequence ID" value="GAA4783138.1"/>
    <property type="molecule type" value="Genomic_DNA"/>
</dbReference>
<protein>
    <submittedName>
        <fullName evidence="4">Universal stress protein</fullName>
    </submittedName>
</protein>
<evidence type="ECO:0000259" key="3">
    <source>
        <dbReference type="Pfam" id="PF00582"/>
    </source>
</evidence>
<keyword evidence="5" id="KW-1185">Reference proteome</keyword>
<comment type="similarity">
    <text evidence="1">Belongs to the universal stress protein A family.</text>
</comment>
<dbReference type="PANTHER" id="PTHR46268:SF6">
    <property type="entry name" value="UNIVERSAL STRESS PROTEIN UP12"/>
    <property type="match status" value="1"/>
</dbReference>
<organism evidence="4 5">
    <name type="scientific">Actinomycetospora chlora</name>
    <dbReference type="NCBI Taxonomy" id="663608"/>
    <lineage>
        <taxon>Bacteria</taxon>
        <taxon>Bacillati</taxon>
        <taxon>Actinomycetota</taxon>
        <taxon>Actinomycetes</taxon>
        <taxon>Pseudonocardiales</taxon>
        <taxon>Pseudonocardiaceae</taxon>
        <taxon>Actinomycetospora</taxon>
    </lineage>
</organism>
<dbReference type="PRINTS" id="PR01438">
    <property type="entry name" value="UNVRSLSTRESS"/>
</dbReference>
<dbReference type="SUPFAM" id="SSF52402">
    <property type="entry name" value="Adenine nucleotide alpha hydrolases-like"/>
    <property type="match status" value="2"/>
</dbReference>